<evidence type="ECO:0000313" key="5">
    <source>
        <dbReference type="Proteomes" id="UP001515480"/>
    </source>
</evidence>
<feature type="transmembrane region" description="Helical" evidence="2">
    <location>
        <begin position="50"/>
        <end position="70"/>
    </location>
</feature>
<keyword evidence="2" id="KW-0812">Transmembrane</keyword>
<dbReference type="PANTHER" id="PTHR44733">
    <property type="entry name" value="DNAJ HOMOLOG SUBFAMILY C MEMBER 22"/>
    <property type="match status" value="1"/>
</dbReference>
<dbReference type="EMBL" id="JBGBPQ010000011">
    <property type="protein sequence ID" value="KAL1515859.1"/>
    <property type="molecule type" value="Genomic_DNA"/>
</dbReference>
<dbReference type="SMART" id="SM00271">
    <property type="entry name" value="DnaJ"/>
    <property type="match status" value="1"/>
</dbReference>
<name>A0AB34JBG3_PRYPA</name>
<dbReference type="PROSITE" id="PS50076">
    <property type="entry name" value="DNAJ_2"/>
    <property type="match status" value="1"/>
</dbReference>
<accession>A0AB34JBG3</accession>
<dbReference type="GO" id="GO:0016020">
    <property type="term" value="C:membrane"/>
    <property type="evidence" value="ECO:0007669"/>
    <property type="project" value="TreeGrafter"/>
</dbReference>
<evidence type="ECO:0000256" key="1">
    <source>
        <dbReference type="SAM" id="Coils"/>
    </source>
</evidence>
<dbReference type="SUPFAM" id="SSF46565">
    <property type="entry name" value="Chaperone J-domain"/>
    <property type="match status" value="1"/>
</dbReference>
<gene>
    <name evidence="4" type="ORF">AB1Y20_002474</name>
</gene>
<keyword evidence="2" id="KW-0472">Membrane</keyword>
<feature type="coiled-coil region" evidence="1">
    <location>
        <begin position="5"/>
        <end position="39"/>
    </location>
</feature>
<feature type="transmembrane region" description="Helical" evidence="2">
    <location>
        <begin position="264"/>
        <end position="284"/>
    </location>
</feature>
<feature type="transmembrane region" description="Helical" evidence="2">
    <location>
        <begin position="115"/>
        <end position="143"/>
    </location>
</feature>
<dbReference type="Proteomes" id="UP001515480">
    <property type="component" value="Unassembled WGS sequence"/>
</dbReference>
<evidence type="ECO:0000313" key="4">
    <source>
        <dbReference type="EMBL" id="KAL1515859.1"/>
    </source>
</evidence>
<keyword evidence="1" id="KW-0175">Coiled coil</keyword>
<dbReference type="CDD" id="cd06257">
    <property type="entry name" value="DnaJ"/>
    <property type="match status" value="1"/>
</dbReference>
<sequence>MAEAVESLEKELAQATRSVQALEARLSAARRERDLASAAATDGVRPRRLLLAYALWAVSPFSWPGAYLFYLGRDTEAALHTLTFGGFLVGWLADALCLPAYVADANSPTPPREQWASRLVVLLLSPARWLLQVVTGTLAGVVFTFVLPRQPLAARVGVPEAAVGSFCLGAAACALTVLLCARLLGRTRCRVSASAVLGVAAALVALLMGHEEQRDSLWMEDGAGATPMLILIAVGATVGLWWGRKADELQTPRRTLAKGTPRRLLRQAVLVGFAATCSVSAFYFNGPITLEDEEKGARVTYTGAEAIGMFIKSLGEVGGTLHRWAQISYAQNKSKSWSEIFHATRMAFRDPAYEAAEVLGVQRGASPEEIKSAFKKKALKYHPDKQDGHDISARDAALKEMQKINWAKEVMLKKAA</sequence>
<organism evidence="4 5">
    <name type="scientific">Prymnesium parvum</name>
    <name type="common">Toxic golden alga</name>
    <dbReference type="NCBI Taxonomy" id="97485"/>
    <lineage>
        <taxon>Eukaryota</taxon>
        <taxon>Haptista</taxon>
        <taxon>Haptophyta</taxon>
        <taxon>Prymnesiophyceae</taxon>
        <taxon>Prymnesiales</taxon>
        <taxon>Prymnesiaceae</taxon>
        <taxon>Prymnesium</taxon>
    </lineage>
</organism>
<keyword evidence="5" id="KW-1185">Reference proteome</keyword>
<dbReference type="InterPro" id="IPR036869">
    <property type="entry name" value="J_dom_sf"/>
</dbReference>
<dbReference type="PANTHER" id="PTHR44733:SF1">
    <property type="entry name" value="DNAJ HOMOLOG SUBFAMILY C MEMBER 22"/>
    <property type="match status" value="1"/>
</dbReference>
<comment type="caution">
    <text evidence="4">The sequence shown here is derived from an EMBL/GenBank/DDBJ whole genome shotgun (WGS) entry which is preliminary data.</text>
</comment>
<evidence type="ECO:0000256" key="2">
    <source>
        <dbReference type="SAM" id="Phobius"/>
    </source>
</evidence>
<dbReference type="Gene3D" id="1.10.287.110">
    <property type="entry name" value="DnaJ domain"/>
    <property type="match status" value="1"/>
</dbReference>
<dbReference type="InterPro" id="IPR001623">
    <property type="entry name" value="DnaJ_domain"/>
</dbReference>
<dbReference type="AlphaFoldDB" id="A0AB34JBG3"/>
<feature type="domain" description="J" evidence="3">
    <location>
        <begin position="354"/>
        <end position="416"/>
    </location>
</feature>
<evidence type="ECO:0000259" key="3">
    <source>
        <dbReference type="PROSITE" id="PS50076"/>
    </source>
</evidence>
<proteinExistence type="predicted"/>
<feature type="transmembrane region" description="Helical" evidence="2">
    <location>
        <begin position="191"/>
        <end position="210"/>
    </location>
</feature>
<feature type="transmembrane region" description="Helical" evidence="2">
    <location>
        <begin position="163"/>
        <end position="184"/>
    </location>
</feature>
<protein>
    <recommendedName>
        <fullName evidence="3">J domain-containing protein</fullName>
    </recommendedName>
</protein>
<reference evidence="4 5" key="1">
    <citation type="journal article" date="2024" name="Science">
        <title>Giant polyketide synthase enzymes in the biosynthesis of giant marine polyether toxins.</title>
        <authorList>
            <person name="Fallon T.R."/>
            <person name="Shende V.V."/>
            <person name="Wierzbicki I.H."/>
            <person name="Pendleton A.L."/>
            <person name="Watervoot N.F."/>
            <person name="Auber R.P."/>
            <person name="Gonzalez D.J."/>
            <person name="Wisecaver J.H."/>
            <person name="Moore B.S."/>
        </authorList>
    </citation>
    <scope>NUCLEOTIDE SEQUENCE [LARGE SCALE GENOMIC DNA]</scope>
    <source>
        <strain evidence="4 5">12B1</strain>
    </source>
</reference>
<dbReference type="Pfam" id="PF00226">
    <property type="entry name" value="DnaJ"/>
    <property type="match status" value="1"/>
</dbReference>
<dbReference type="PRINTS" id="PR00625">
    <property type="entry name" value="JDOMAIN"/>
</dbReference>
<feature type="transmembrane region" description="Helical" evidence="2">
    <location>
        <begin position="222"/>
        <end position="243"/>
    </location>
</feature>
<feature type="transmembrane region" description="Helical" evidence="2">
    <location>
        <begin position="82"/>
        <end position="103"/>
    </location>
</feature>
<keyword evidence="2" id="KW-1133">Transmembrane helix</keyword>